<dbReference type="Pfam" id="PF09423">
    <property type="entry name" value="PhoD"/>
    <property type="match status" value="1"/>
</dbReference>
<dbReference type="Pfam" id="PF25077">
    <property type="entry name" value="DUF7800"/>
    <property type="match status" value="1"/>
</dbReference>
<dbReference type="RefSeq" id="WP_175595022.1">
    <property type="nucleotide sequence ID" value="NZ_JABWGN010000021.1"/>
</dbReference>
<feature type="domain" description="PhoD-like phosphatase metallophosphatase" evidence="1">
    <location>
        <begin position="136"/>
        <end position="425"/>
    </location>
</feature>
<comment type="caution">
    <text evidence="3">The sequence shown here is derived from an EMBL/GenBank/DDBJ whole genome shotgun (WGS) entry which is preliminary data.</text>
</comment>
<protein>
    <submittedName>
        <fullName evidence="3">Alkaline phosphatase family protein</fullName>
    </submittedName>
</protein>
<dbReference type="InterPro" id="IPR038607">
    <property type="entry name" value="PhoD-like_sf"/>
</dbReference>
<dbReference type="EMBL" id="JABWGN010000021">
    <property type="protein sequence ID" value="NUW37584.1"/>
    <property type="molecule type" value="Genomic_DNA"/>
</dbReference>
<dbReference type="InterPro" id="IPR056702">
    <property type="entry name" value="DUF7800"/>
</dbReference>
<dbReference type="InterPro" id="IPR029052">
    <property type="entry name" value="Metallo-depent_PP-like"/>
</dbReference>
<proteinExistence type="predicted"/>
<dbReference type="CDD" id="cd07389">
    <property type="entry name" value="MPP_PhoD"/>
    <property type="match status" value="1"/>
</dbReference>
<dbReference type="PANTHER" id="PTHR37031:SF2">
    <property type="entry name" value="PHOD-LIKE PHOSPHATASE METALLOPHOSPHATASE DOMAIN-CONTAINING PROTEIN"/>
    <property type="match status" value="1"/>
</dbReference>
<keyword evidence="4" id="KW-1185">Reference proteome</keyword>
<dbReference type="AlphaFoldDB" id="A0A7Y6IIP8"/>
<dbReference type="SUPFAM" id="SSF56300">
    <property type="entry name" value="Metallo-dependent phosphatases"/>
    <property type="match status" value="1"/>
</dbReference>
<dbReference type="PANTHER" id="PTHR37031">
    <property type="entry name" value="METALLOPHOSPHATASE BINDING DOMAIN PROTEIN"/>
    <property type="match status" value="1"/>
</dbReference>
<name>A0A7Y6IIP8_9ACTN</name>
<evidence type="ECO:0000259" key="2">
    <source>
        <dbReference type="Pfam" id="PF25077"/>
    </source>
</evidence>
<evidence type="ECO:0000259" key="1">
    <source>
        <dbReference type="Pfam" id="PF09423"/>
    </source>
</evidence>
<dbReference type="Gene3D" id="3.60.21.70">
    <property type="entry name" value="PhoD-like phosphatase"/>
    <property type="match status" value="1"/>
</dbReference>
<accession>A0A7Y6IIP8</accession>
<feature type="domain" description="DUF7800" evidence="2">
    <location>
        <begin position="1"/>
        <end position="82"/>
    </location>
</feature>
<evidence type="ECO:0000313" key="3">
    <source>
        <dbReference type="EMBL" id="NUW37584.1"/>
    </source>
</evidence>
<gene>
    <name evidence="3" type="ORF">HTZ77_40210</name>
</gene>
<organism evidence="3 4">
    <name type="scientific">Nonomuraea montanisoli</name>
    <dbReference type="NCBI Taxonomy" id="2741721"/>
    <lineage>
        <taxon>Bacteria</taxon>
        <taxon>Bacillati</taxon>
        <taxon>Actinomycetota</taxon>
        <taxon>Actinomycetes</taxon>
        <taxon>Streptosporangiales</taxon>
        <taxon>Streptosporangiaceae</taxon>
        <taxon>Nonomuraea</taxon>
    </lineage>
</organism>
<dbReference type="InterPro" id="IPR018946">
    <property type="entry name" value="PhoD-like_MPP"/>
</dbReference>
<sequence>MPALVLGPMLRYVDASSASIWVETDQPCSVSVVADGRVHDARTFTVHGHHYAIVDLSGLTADVDGYAVELDGDRVWPEEGRPPSRIRLLPAEGPRRMAFGSCRTSVPHDPAHVLTHGEDVLRAYGGHLMTADDDEWPDLLLLIGDQVYADSPSPEMLEFIRARRDDEPRGEIADYEEYAELYRRAWSDPEIRWLLSTVPTAMIFDDHDLRDDWNTSHTWREQMAATTWWRRRVISGLGAYWIYQHLGNLSPAEREAEPLLRTLREGAGDGGGALDAFADKADADTSSTRWSYARDLGHTRLIMIDTRCARQLTPGDRRMLDPVEWQWLVDEVGKPADRLVIGSSIPFLLPEGVHSVQNWNEALCDGKWGRVAARLSEKFRQAVDLEHWAAFRRSFDDLARLLVRVGKPTLVLSGDVHYSYVAKASAGDIHQIVCSPIRNPLSPLLRWANVITQFGVATLVGGWLARSARIPRPPFRWRVTDGPWFQNALATLTFPDRATWYQSSGNTIKEIASVQIK</sequence>
<dbReference type="Proteomes" id="UP000586042">
    <property type="component" value="Unassembled WGS sequence"/>
</dbReference>
<reference evidence="3 4" key="1">
    <citation type="submission" date="2020-06" db="EMBL/GenBank/DDBJ databases">
        <title>Nonomuraea sp. SMC257, a novel actinomycete isolated from soil.</title>
        <authorList>
            <person name="Chanama M."/>
        </authorList>
    </citation>
    <scope>NUCLEOTIDE SEQUENCE [LARGE SCALE GENOMIC DNA]</scope>
    <source>
        <strain evidence="3 4">SMC257</strain>
    </source>
</reference>
<evidence type="ECO:0000313" key="4">
    <source>
        <dbReference type="Proteomes" id="UP000586042"/>
    </source>
</evidence>